<reference evidence="1 2" key="1">
    <citation type="journal article" date="2018" name="Evol. Lett.">
        <title>Horizontal gene cluster transfer increased hallucinogenic mushroom diversity.</title>
        <authorList>
            <person name="Reynolds H.T."/>
            <person name="Vijayakumar V."/>
            <person name="Gluck-Thaler E."/>
            <person name="Korotkin H.B."/>
            <person name="Matheny P.B."/>
            <person name="Slot J.C."/>
        </authorList>
    </citation>
    <scope>NUCLEOTIDE SEQUENCE [LARGE SCALE GENOMIC DNA]</scope>
    <source>
        <strain evidence="1 2">2631</strain>
    </source>
</reference>
<keyword evidence="2" id="KW-1185">Reference proteome</keyword>
<proteinExistence type="predicted"/>
<evidence type="ECO:0000313" key="2">
    <source>
        <dbReference type="Proteomes" id="UP000283269"/>
    </source>
</evidence>
<comment type="caution">
    <text evidence="1">The sequence shown here is derived from an EMBL/GenBank/DDBJ whole genome shotgun (WGS) entry which is preliminary data.</text>
</comment>
<organism evidence="1 2">
    <name type="scientific">Psilocybe cyanescens</name>
    <dbReference type="NCBI Taxonomy" id="93625"/>
    <lineage>
        <taxon>Eukaryota</taxon>
        <taxon>Fungi</taxon>
        <taxon>Dikarya</taxon>
        <taxon>Basidiomycota</taxon>
        <taxon>Agaricomycotina</taxon>
        <taxon>Agaricomycetes</taxon>
        <taxon>Agaricomycetidae</taxon>
        <taxon>Agaricales</taxon>
        <taxon>Agaricineae</taxon>
        <taxon>Strophariaceae</taxon>
        <taxon>Psilocybe</taxon>
    </lineage>
</organism>
<name>A0A409XNC8_PSICY</name>
<dbReference type="Proteomes" id="UP000283269">
    <property type="component" value="Unassembled WGS sequence"/>
</dbReference>
<dbReference type="AlphaFoldDB" id="A0A409XNC8"/>
<gene>
    <name evidence="1" type="ORF">CVT25_008985</name>
</gene>
<evidence type="ECO:0000313" key="1">
    <source>
        <dbReference type="EMBL" id="PPQ92210.1"/>
    </source>
</evidence>
<accession>A0A409XNC8</accession>
<sequence>MSATSGTSAFGGRSSLLAVMASINTGNLFLRRSQSAQPLVFIPAVETCDRRGAAPGLQDLRYGAVIVELSESSIMFAKELTSFCNNLQAGLFDTAYTLNCFARIGESAEFVLPAQGSDVIKDAVKDLAYRKSRYQDQQLTVTL</sequence>
<dbReference type="EMBL" id="NHYD01001075">
    <property type="protein sequence ID" value="PPQ92210.1"/>
    <property type="molecule type" value="Genomic_DNA"/>
</dbReference>
<protein>
    <submittedName>
        <fullName evidence="1">Uncharacterized protein</fullName>
    </submittedName>
</protein>
<dbReference type="InParanoid" id="A0A409XNC8"/>